<dbReference type="RefSeq" id="XP_016445513.1">
    <property type="nucleotide sequence ID" value="XM_016590027.1"/>
</dbReference>
<feature type="compositionally biased region" description="Basic and acidic residues" evidence="1">
    <location>
        <begin position="10"/>
        <end position="19"/>
    </location>
</feature>
<dbReference type="STRING" id="4097.A0A1S3XZY0"/>
<protein>
    <submittedName>
        <fullName evidence="2">Seed biotin-containing protein SBP65-like</fullName>
    </submittedName>
</protein>
<dbReference type="OrthoDB" id="1907061at2759"/>
<dbReference type="PANTHER" id="PTHR47877">
    <property type="entry name" value="LATE EMBRYOGENESIS ABUNDANT DOMAIN-CONTAINING PROTEIN / LEA DOMAIN-CONTAINING PROTEIN"/>
    <property type="match status" value="1"/>
</dbReference>
<organism evidence="2">
    <name type="scientific">Nicotiana tabacum</name>
    <name type="common">Common tobacco</name>
    <dbReference type="NCBI Taxonomy" id="4097"/>
    <lineage>
        <taxon>Eukaryota</taxon>
        <taxon>Viridiplantae</taxon>
        <taxon>Streptophyta</taxon>
        <taxon>Embryophyta</taxon>
        <taxon>Tracheophyta</taxon>
        <taxon>Spermatophyta</taxon>
        <taxon>Magnoliopsida</taxon>
        <taxon>eudicotyledons</taxon>
        <taxon>Gunneridae</taxon>
        <taxon>Pentapetalae</taxon>
        <taxon>asterids</taxon>
        <taxon>lamiids</taxon>
        <taxon>Solanales</taxon>
        <taxon>Solanaceae</taxon>
        <taxon>Nicotianoideae</taxon>
        <taxon>Nicotianeae</taxon>
        <taxon>Nicotiana</taxon>
    </lineage>
</organism>
<evidence type="ECO:0000256" key="1">
    <source>
        <dbReference type="SAM" id="MobiDB-lite"/>
    </source>
</evidence>
<feature type="compositionally biased region" description="Polar residues" evidence="1">
    <location>
        <begin position="26"/>
        <end position="36"/>
    </location>
</feature>
<reference evidence="2" key="1">
    <citation type="submission" date="2025-08" db="UniProtKB">
        <authorList>
            <consortium name="RefSeq"/>
        </authorList>
    </citation>
    <scope>IDENTIFICATION</scope>
</reference>
<name>A0A1S3XZY0_TOBAC</name>
<dbReference type="PaxDb" id="4097-A0A1S3XZY0"/>
<dbReference type="OMA" id="AQSTTHY"/>
<dbReference type="PANTHER" id="PTHR47877:SF2">
    <property type="entry name" value="SEED BIOTIN-CONTAINING PROTEIN SBP65-LIKE"/>
    <property type="match status" value="1"/>
</dbReference>
<gene>
    <name evidence="2" type="primary">LOC107770690</name>
</gene>
<feature type="region of interest" description="Disordered" evidence="1">
    <location>
        <begin position="1"/>
        <end position="44"/>
    </location>
</feature>
<dbReference type="AlphaFoldDB" id="A0A1S3XZY0"/>
<accession>A0A1S3XZY0</accession>
<proteinExistence type="predicted"/>
<sequence>MQQEQMQKQEGTEERKAPSLEEIAQQRATAQQNSMDALTAAEERYEKAKELGASALHDAKESASHGLDAAGYYGAQAKDTQEGAQAKDTIVHNVQIGSEYVADKAGVAKGTALEKGQQSYAATKDTLASAGQTAVESAQKEKDYTLQKAGETKDYAAGKISTAAQSTTHYAGEKTTQAKQSPAELSKTAAEKTKNAASYVGQKGVEAKDAAVEIGKSAVGNAGEVAETAKDKVEIAGLGAAHYTAKTAAEATKATADVVSRAAGYAGERAVAAKDMVADAGKSAVEYAGHKLAAAKDYVVSAEESAADYTARKRAEAERQLEAKLRTIRVLDPNIGMYEKWNKWVTFSFLKTEVSKSRETGALIVARAETMQALRVAREPEPLQERDLALRGLRNGDVEEEEMEKQVATFVAIMKALRASGNREGGREGCRCFYVLVFSGESEGGGISVEKQELEEGGESKQVQQQGGGVLYDIGETIVEIGRTAKDFVAGRGQFEGSEQVEVEKRSACASVDDYSL</sequence>
<dbReference type="KEGG" id="nta:107770690"/>
<dbReference type="GO" id="GO:0009631">
    <property type="term" value="P:cold acclimation"/>
    <property type="evidence" value="ECO:0000318"/>
    <property type="project" value="GO_Central"/>
</dbReference>
<evidence type="ECO:0000313" key="2">
    <source>
        <dbReference type="RefSeq" id="XP_016445513.1"/>
    </source>
</evidence>